<name>A0A3D8S7E4_9HELO</name>
<proteinExistence type="predicted"/>
<dbReference type="InterPro" id="IPR026749">
    <property type="entry name" value="Tmem135"/>
</dbReference>
<gene>
    <name evidence="1" type="ORF">BP6252_03339</name>
</gene>
<sequence length="497" mass="56188">MARLTAPQSRPLPTLRAYEASIPPSLRPLIRAYLFGYASSTVPRILTLFLAHLSRRRKNIDVLPEDCFVPSLARILKGALEWQRFPTFCCALVGGSTFIEARDPHRPSILKITLRRLITRVLGDVSGRGHLRLTKWLSTFIAAWFSLQLLQSKEQDAYIDRIPSDDDEGVTTETVRFAGRTMDLTLFALTRAVDVIVGELWSQRKRKRIAERKWTKIEISISGLTDSAIFASSCALIMWSWIYMPSRLPRAYNKWITAAAQVDQRLLVALRRCRYGEIKYGLETGQAPLLQSMCKDYNWPLDYGDPVKSVPFPCEVVHMGTGPNCEYHALSRWVRSFRWAFLTYLPINLALTLRKPSRKAFLRALMSSLRSSSFLGSFIALYYYGICLARSRLGPMVLGTSTPACQRIDSGLCVASGCSLCGWSILLENASRRKDIALFVTPRALATLFPRRYSWDLQWRETLVFAASTAVVFTCVAEKPERVRGVLGKVLARTLIA</sequence>
<reference evidence="1 2" key="1">
    <citation type="journal article" date="2018" name="IMA Fungus">
        <title>IMA Genome-F 9: Draft genome sequence of Annulohypoxylon stygium, Aspergillus mulundensis, Berkeleyomyces basicola (syn. Thielaviopsis basicola), Ceratocystis smalleyi, two Cercospora beticola strains, Coleophoma cylindrospora, Fusarium fracticaudum, Phialophora cf. hyalina, and Morchella septimelata.</title>
        <authorList>
            <person name="Wingfield B.D."/>
            <person name="Bills G.F."/>
            <person name="Dong Y."/>
            <person name="Huang W."/>
            <person name="Nel W.J."/>
            <person name="Swalarsk-Parry B.S."/>
            <person name="Vaghefi N."/>
            <person name="Wilken P.M."/>
            <person name="An Z."/>
            <person name="de Beer Z.W."/>
            <person name="De Vos L."/>
            <person name="Chen L."/>
            <person name="Duong T.A."/>
            <person name="Gao Y."/>
            <person name="Hammerbacher A."/>
            <person name="Kikkert J.R."/>
            <person name="Li Y."/>
            <person name="Li H."/>
            <person name="Li K."/>
            <person name="Li Q."/>
            <person name="Liu X."/>
            <person name="Ma X."/>
            <person name="Naidoo K."/>
            <person name="Pethybridge S.J."/>
            <person name="Sun J."/>
            <person name="Steenkamp E.T."/>
            <person name="van der Nest M.A."/>
            <person name="van Wyk S."/>
            <person name="Wingfield M.J."/>
            <person name="Xiong C."/>
            <person name="Yue Q."/>
            <person name="Zhang X."/>
        </authorList>
    </citation>
    <scope>NUCLEOTIDE SEQUENCE [LARGE SCALE GENOMIC DNA]</scope>
    <source>
        <strain evidence="1 2">BP6252</strain>
    </source>
</reference>
<dbReference type="Proteomes" id="UP000256645">
    <property type="component" value="Unassembled WGS sequence"/>
</dbReference>
<organism evidence="1 2">
    <name type="scientific">Coleophoma cylindrospora</name>
    <dbReference type="NCBI Taxonomy" id="1849047"/>
    <lineage>
        <taxon>Eukaryota</taxon>
        <taxon>Fungi</taxon>
        <taxon>Dikarya</taxon>
        <taxon>Ascomycota</taxon>
        <taxon>Pezizomycotina</taxon>
        <taxon>Leotiomycetes</taxon>
        <taxon>Helotiales</taxon>
        <taxon>Dermateaceae</taxon>
        <taxon>Coleophoma</taxon>
    </lineage>
</organism>
<accession>A0A3D8S7E4</accession>
<keyword evidence="2" id="KW-1185">Reference proteome</keyword>
<evidence type="ECO:0000313" key="2">
    <source>
        <dbReference type="Proteomes" id="UP000256645"/>
    </source>
</evidence>
<dbReference type="AlphaFoldDB" id="A0A3D8S7E4"/>
<protein>
    <recommendedName>
        <fullName evidence="3">Integral membrane protein</fullName>
    </recommendedName>
</protein>
<comment type="caution">
    <text evidence="1">The sequence shown here is derived from an EMBL/GenBank/DDBJ whole genome shotgun (WGS) entry which is preliminary data.</text>
</comment>
<dbReference type="EMBL" id="PDLM01000003">
    <property type="protein sequence ID" value="RDW82227.1"/>
    <property type="molecule type" value="Genomic_DNA"/>
</dbReference>
<dbReference type="PANTHER" id="PTHR12459">
    <property type="entry name" value="TRANSMEMBRANE PROTEIN 135-RELATED"/>
    <property type="match status" value="1"/>
</dbReference>
<evidence type="ECO:0008006" key="3">
    <source>
        <dbReference type="Google" id="ProtNLM"/>
    </source>
</evidence>
<dbReference type="OrthoDB" id="4021778at2759"/>
<dbReference type="PANTHER" id="PTHR12459:SF15">
    <property type="entry name" value="TRANSMEMBRANE PROTEIN 135"/>
    <property type="match status" value="1"/>
</dbReference>
<evidence type="ECO:0000313" key="1">
    <source>
        <dbReference type="EMBL" id="RDW82227.1"/>
    </source>
</evidence>